<evidence type="ECO:0000313" key="4">
    <source>
        <dbReference type="EMBL" id="GAT53070.1"/>
    </source>
</evidence>
<protein>
    <submittedName>
        <fullName evidence="4">G-protein alpha subunit</fullName>
    </submittedName>
</protein>
<dbReference type="Proteomes" id="UP000815677">
    <property type="component" value="Unassembled WGS sequence"/>
</dbReference>
<dbReference type="SUPFAM" id="SSF52540">
    <property type="entry name" value="P-loop containing nucleoside triphosphate hydrolases"/>
    <property type="match status" value="1"/>
</dbReference>
<gene>
    <name evidence="4" type="ORF">MCHLO_10070</name>
</gene>
<dbReference type="PRINTS" id="PR00318">
    <property type="entry name" value="GPROTEINA"/>
</dbReference>
<dbReference type="InterPro" id="IPR001019">
    <property type="entry name" value="Gprotein_alpha_su"/>
</dbReference>
<keyword evidence="3" id="KW-0807">Transducer</keyword>
<evidence type="ECO:0000256" key="1">
    <source>
        <dbReference type="ARBA" id="ARBA00022741"/>
    </source>
</evidence>
<dbReference type="Gene3D" id="3.40.50.300">
    <property type="entry name" value="P-loop containing nucleotide triphosphate hydrolases"/>
    <property type="match status" value="1"/>
</dbReference>
<keyword evidence="2" id="KW-0342">GTP-binding</keyword>
<keyword evidence="5" id="KW-1185">Reference proteome</keyword>
<proteinExistence type="predicted"/>
<dbReference type="InterPro" id="IPR027417">
    <property type="entry name" value="P-loop_NTPase"/>
</dbReference>
<keyword evidence="1" id="KW-0547">Nucleotide-binding</keyword>
<sequence>MRHAWLPYFDAVNAIIFLAPISCFDERLTEDPSVNRLEDTLLLWKAIVGSKLLGKITLIVFLNKCDLLKRKLQSGIMVNKYMISFGSRENEVGSVVKYLKDKFKDILRADASEPRTTYLYATSVTDTKATATTLNIVRDGIIREHLKHAEFV</sequence>
<evidence type="ECO:0000256" key="3">
    <source>
        <dbReference type="ARBA" id="ARBA00023224"/>
    </source>
</evidence>
<dbReference type="Pfam" id="PF00503">
    <property type="entry name" value="G-alpha"/>
    <property type="match status" value="1"/>
</dbReference>
<dbReference type="EMBL" id="DF848117">
    <property type="protein sequence ID" value="GAT53070.1"/>
    <property type="molecule type" value="Genomic_DNA"/>
</dbReference>
<name>A0ABQ0LPS9_MYCCL</name>
<evidence type="ECO:0000313" key="5">
    <source>
        <dbReference type="Proteomes" id="UP000815677"/>
    </source>
</evidence>
<accession>A0ABQ0LPS9</accession>
<dbReference type="PANTHER" id="PTHR10218:SF360">
    <property type="entry name" value="GUANINE NUCLEOTIDE-BINDING PROTEIN SUBUNIT ALPHA HOMOLOG"/>
    <property type="match status" value="1"/>
</dbReference>
<dbReference type="SMART" id="SM00275">
    <property type="entry name" value="G_alpha"/>
    <property type="match status" value="1"/>
</dbReference>
<reference evidence="4" key="1">
    <citation type="submission" date="2014-09" db="EMBL/GenBank/DDBJ databases">
        <title>Genome sequence of the luminous mushroom Mycena chlorophos for searching fungal bioluminescence genes.</title>
        <authorList>
            <person name="Tanaka Y."/>
            <person name="Kasuga D."/>
            <person name="Oba Y."/>
            <person name="Hase S."/>
            <person name="Sato K."/>
            <person name="Oba Y."/>
            <person name="Sakakibara Y."/>
        </authorList>
    </citation>
    <scope>NUCLEOTIDE SEQUENCE</scope>
</reference>
<dbReference type="PROSITE" id="PS51882">
    <property type="entry name" value="G_ALPHA"/>
    <property type="match status" value="1"/>
</dbReference>
<dbReference type="PANTHER" id="PTHR10218">
    <property type="entry name" value="GTP-BINDING PROTEIN ALPHA SUBUNIT"/>
    <property type="match status" value="1"/>
</dbReference>
<evidence type="ECO:0000256" key="2">
    <source>
        <dbReference type="ARBA" id="ARBA00023134"/>
    </source>
</evidence>
<organism evidence="4 5">
    <name type="scientific">Mycena chlorophos</name>
    <name type="common">Agaric fungus</name>
    <name type="synonym">Agaricus chlorophos</name>
    <dbReference type="NCBI Taxonomy" id="658473"/>
    <lineage>
        <taxon>Eukaryota</taxon>
        <taxon>Fungi</taxon>
        <taxon>Dikarya</taxon>
        <taxon>Basidiomycota</taxon>
        <taxon>Agaricomycotina</taxon>
        <taxon>Agaricomycetes</taxon>
        <taxon>Agaricomycetidae</taxon>
        <taxon>Agaricales</taxon>
        <taxon>Marasmiineae</taxon>
        <taxon>Mycenaceae</taxon>
        <taxon>Mycena</taxon>
    </lineage>
</organism>